<accession>A0A9P1DMX5</accession>
<evidence type="ECO:0000256" key="1">
    <source>
        <dbReference type="SAM" id="Phobius"/>
    </source>
</evidence>
<reference evidence="2" key="1">
    <citation type="submission" date="2022-10" db="EMBL/GenBank/DDBJ databases">
        <authorList>
            <person name="Chen Y."/>
            <person name="Dougan E. K."/>
            <person name="Chan C."/>
            <person name="Rhodes N."/>
            <person name="Thang M."/>
        </authorList>
    </citation>
    <scope>NUCLEOTIDE SEQUENCE</scope>
</reference>
<sequence length="293" mass="31456">MCCWENTCEFTWDVVLVVLALASSIAGLIFGVQGYLEGKSCCDGWGSHAATVLSNVEALAALLLFTIPPYTALCSWVLIQSFFHMGQFQITRLDSLTTSTGLRCLQLISHAAFFATLLTSQLLLCWLVGTSLLGHFCGNHLMVSPAQVLVAGISHSPQDALKNFFGEAEVPFLMLGIRDSLKGLNLNTYCQQVPDADKYIFNMWLGSFLLMISQSLMAIALRGEKQRVNVHEEMGEDYGLAGEAVTGLLKNPAAVSGVASLFGGPIAGGLAGAAAEAYDSRQSGQGFWPMSRS</sequence>
<feature type="transmembrane region" description="Helical" evidence="1">
    <location>
        <begin position="199"/>
        <end position="221"/>
    </location>
</feature>
<feature type="transmembrane region" description="Helical" evidence="1">
    <location>
        <begin position="104"/>
        <end position="129"/>
    </location>
</feature>
<evidence type="ECO:0000313" key="3">
    <source>
        <dbReference type="EMBL" id="CAL1166565.1"/>
    </source>
</evidence>
<proteinExistence type="predicted"/>
<evidence type="ECO:0000313" key="2">
    <source>
        <dbReference type="EMBL" id="CAI4013190.1"/>
    </source>
</evidence>
<dbReference type="EMBL" id="CAMXCT030005757">
    <property type="protein sequence ID" value="CAL4800502.1"/>
    <property type="molecule type" value="Genomic_DNA"/>
</dbReference>
<dbReference type="Proteomes" id="UP001152797">
    <property type="component" value="Unassembled WGS sequence"/>
</dbReference>
<dbReference type="EMBL" id="CAMXCT020005757">
    <property type="protein sequence ID" value="CAL1166565.1"/>
    <property type="molecule type" value="Genomic_DNA"/>
</dbReference>
<keyword evidence="4" id="KW-1185">Reference proteome</keyword>
<comment type="caution">
    <text evidence="2">The sequence shown here is derived from an EMBL/GenBank/DDBJ whole genome shotgun (WGS) entry which is preliminary data.</text>
</comment>
<dbReference type="EMBL" id="CAMXCT010005757">
    <property type="protein sequence ID" value="CAI4013190.1"/>
    <property type="molecule type" value="Genomic_DNA"/>
</dbReference>
<dbReference type="AlphaFoldDB" id="A0A9P1DMX5"/>
<protein>
    <submittedName>
        <fullName evidence="2">Uncharacterized protein</fullName>
    </submittedName>
</protein>
<keyword evidence="1" id="KW-0812">Transmembrane</keyword>
<organism evidence="2">
    <name type="scientific">Cladocopium goreaui</name>
    <dbReference type="NCBI Taxonomy" id="2562237"/>
    <lineage>
        <taxon>Eukaryota</taxon>
        <taxon>Sar</taxon>
        <taxon>Alveolata</taxon>
        <taxon>Dinophyceae</taxon>
        <taxon>Suessiales</taxon>
        <taxon>Symbiodiniaceae</taxon>
        <taxon>Cladocopium</taxon>
    </lineage>
</organism>
<name>A0A9P1DMX5_9DINO</name>
<keyword evidence="1" id="KW-1133">Transmembrane helix</keyword>
<keyword evidence="1" id="KW-0472">Membrane</keyword>
<evidence type="ECO:0000313" key="4">
    <source>
        <dbReference type="Proteomes" id="UP001152797"/>
    </source>
</evidence>
<feature type="transmembrane region" description="Helical" evidence="1">
    <location>
        <begin position="56"/>
        <end position="83"/>
    </location>
</feature>
<feature type="transmembrane region" description="Helical" evidence="1">
    <location>
        <begin position="12"/>
        <end position="36"/>
    </location>
</feature>
<gene>
    <name evidence="2" type="ORF">C1SCF055_LOCUS38183</name>
</gene>
<reference evidence="3" key="2">
    <citation type="submission" date="2024-04" db="EMBL/GenBank/DDBJ databases">
        <authorList>
            <person name="Chen Y."/>
            <person name="Shah S."/>
            <person name="Dougan E. K."/>
            <person name="Thang M."/>
            <person name="Chan C."/>
        </authorList>
    </citation>
    <scope>NUCLEOTIDE SEQUENCE [LARGE SCALE GENOMIC DNA]</scope>
</reference>